<accession>A0A1Y1HV66</accession>
<dbReference type="Proteomes" id="UP000054558">
    <property type="component" value="Unassembled WGS sequence"/>
</dbReference>
<keyword evidence="2" id="KW-0378">Hydrolase</keyword>
<dbReference type="GO" id="GO:0016787">
    <property type="term" value="F:hydrolase activity"/>
    <property type="evidence" value="ECO:0007669"/>
    <property type="project" value="UniProtKB-KW"/>
</dbReference>
<evidence type="ECO:0000313" key="4">
    <source>
        <dbReference type="EMBL" id="GAQ82053.1"/>
    </source>
</evidence>
<dbReference type="OrthoDB" id="8119704at2759"/>
<dbReference type="EMBL" id="DF237048">
    <property type="protein sequence ID" value="GAQ82053.1"/>
    <property type="molecule type" value="Genomic_DNA"/>
</dbReference>
<reference evidence="4 5" key="1">
    <citation type="journal article" date="2014" name="Nat. Commun.">
        <title>Klebsormidium flaccidum genome reveals primary factors for plant terrestrial adaptation.</title>
        <authorList>
            <person name="Hori K."/>
            <person name="Maruyama F."/>
            <person name="Fujisawa T."/>
            <person name="Togashi T."/>
            <person name="Yamamoto N."/>
            <person name="Seo M."/>
            <person name="Sato S."/>
            <person name="Yamada T."/>
            <person name="Mori H."/>
            <person name="Tajima N."/>
            <person name="Moriyama T."/>
            <person name="Ikeuchi M."/>
            <person name="Watanabe M."/>
            <person name="Wada H."/>
            <person name="Kobayashi K."/>
            <person name="Saito M."/>
            <person name="Masuda T."/>
            <person name="Sasaki-Sekimoto Y."/>
            <person name="Mashiguchi K."/>
            <person name="Awai K."/>
            <person name="Shimojima M."/>
            <person name="Masuda S."/>
            <person name="Iwai M."/>
            <person name="Nobusawa T."/>
            <person name="Narise T."/>
            <person name="Kondo S."/>
            <person name="Saito H."/>
            <person name="Sato R."/>
            <person name="Murakawa M."/>
            <person name="Ihara Y."/>
            <person name="Oshima-Yamada Y."/>
            <person name="Ohtaka K."/>
            <person name="Satoh M."/>
            <person name="Sonobe K."/>
            <person name="Ishii M."/>
            <person name="Ohtani R."/>
            <person name="Kanamori-Sato M."/>
            <person name="Honoki R."/>
            <person name="Miyazaki D."/>
            <person name="Mochizuki H."/>
            <person name="Umetsu J."/>
            <person name="Higashi K."/>
            <person name="Shibata D."/>
            <person name="Kamiya Y."/>
            <person name="Sato N."/>
            <person name="Nakamura Y."/>
            <person name="Tabata S."/>
            <person name="Ida S."/>
            <person name="Kurokawa K."/>
            <person name="Ohta H."/>
        </authorList>
    </citation>
    <scope>NUCLEOTIDE SEQUENCE [LARGE SCALE GENOMIC DNA]</scope>
    <source>
        <strain evidence="4 5">NIES-2285</strain>
    </source>
</reference>
<sequence>MAAAARWQRAGLAEYSFQCIRSGNIFTKGRCIGPAVTPCRKCGCELDRSARHQSQRQGQRAHTQKSFQSTFIGRNIGLWHRNTRSTGKRAFSVHATLTRPVEHTSLVAEDPPGLLAYELVQGALVRWSDNNGKRTPAPPTAVLLHGILGGRRNWSSFARRLAQEFPNWQFLLVDLRCHGESAAVRRPGPHSVDTAALDVLQLIVQLKLVPRMLIGHSFGGKVALSMVEQAKKPLAQPVQVWVLDATPGLVRAGLDEEDHPAELIAALKKMPKLVPDRRYIIDRLIQEGFSPGIAQWMTTNLKKTENGYGWVFNLAGISDMYRSYEDTYLWRIVEDVPAGIHINFLRAERSLHRWHRDDIDRIYFAEHAANWQGGAGGVQMHVLADAGHWVHTDNPEGLFRILAPSFGPTQSRQHVLQD</sequence>
<dbReference type="OMA" id="VGVPPWR"/>
<dbReference type="InterPro" id="IPR051601">
    <property type="entry name" value="Serine_prot/Carboxylest_S33"/>
</dbReference>
<gene>
    <name evidence="4" type="ORF">KFL_000990020</name>
</gene>
<evidence type="ECO:0000256" key="2">
    <source>
        <dbReference type="ARBA" id="ARBA00022801"/>
    </source>
</evidence>
<dbReference type="InterPro" id="IPR029058">
    <property type="entry name" value="AB_hydrolase_fold"/>
</dbReference>
<organism evidence="4 5">
    <name type="scientific">Klebsormidium nitens</name>
    <name type="common">Green alga</name>
    <name type="synonym">Ulothrix nitens</name>
    <dbReference type="NCBI Taxonomy" id="105231"/>
    <lineage>
        <taxon>Eukaryota</taxon>
        <taxon>Viridiplantae</taxon>
        <taxon>Streptophyta</taxon>
        <taxon>Klebsormidiophyceae</taxon>
        <taxon>Klebsormidiales</taxon>
        <taxon>Klebsormidiaceae</taxon>
        <taxon>Klebsormidium</taxon>
    </lineage>
</organism>
<evidence type="ECO:0000256" key="1">
    <source>
        <dbReference type="ARBA" id="ARBA00010088"/>
    </source>
</evidence>
<dbReference type="Gene3D" id="3.40.50.1820">
    <property type="entry name" value="alpha/beta hydrolase"/>
    <property type="match status" value="1"/>
</dbReference>
<feature type="domain" description="AB hydrolase-1" evidence="3">
    <location>
        <begin position="142"/>
        <end position="399"/>
    </location>
</feature>
<evidence type="ECO:0000313" key="5">
    <source>
        <dbReference type="Proteomes" id="UP000054558"/>
    </source>
</evidence>
<proteinExistence type="inferred from homology"/>
<evidence type="ECO:0000259" key="3">
    <source>
        <dbReference type="Pfam" id="PF12697"/>
    </source>
</evidence>
<dbReference type="PANTHER" id="PTHR43248:SF14">
    <property type="entry name" value="ALPHA_BETA-HYDROLASES SUPERFAMILY PROTEIN"/>
    <property type="match status" value="1"/>
</dbReference>
<dbReference type="Pfam" id="PF12697">
    <property type="entry name" value="Abhydrolase_6"/>
    <property type="match status" value="1"/>
</dbReference>
<keyword evidence="5" id="KW-1185">Reference proteome</keyword>
<dbReference type="AlphaFoldDB" id="A0A1Y1HV66"/>
<dbReference type="PANTHER" id="PTHR43248">
    <property type="entry name" value="2-SUCCINYL-6-HYDROXY-2,4-CYCLOHEXADIENE-1-CARBOXYLATE SYNTHASE"/>
    <property type="match status" value="1"/>
</dbReference>
<dbReference type="InterPro" id="IPR000073">
    <property type="entry name" value="AB_hydrolase_1"/>
</dbReference>
<name>A0A1Y1HV66_KLENI</name>
<protein>
    <recommendedName>
        <fullName evidence="3">AB hydrolase-1 domain-containing protein</fullName>
    </recommendedName>
</protein>
<comment type="similarity">
    <text evidence="1">Belongs to the peptidase S33 family.</text>
</comment>
<dbReference type="STRING" id="105231.A0A1Y1HV66"/>
<dbReference type="SUPFAM" id="SSF53474">
    <property type="entry name" value="alpha/beta-Hydrolases"/>
    <property type="match status" value="1"/>
</dbReference>